<keyword evidence="2" id="KW-1133">Transmembrane helix</keyword>
<evidence type="ECO:0000313" key="3">
    <source>
        <dbReference type="EMBL" id="GLI27520.1"/>
    </source>
</evidence>
<keyword evidence="2" id="KW-0472">Membrane</keyword>
<name>A0A9W6CWB4_9MICO</name>
<evidence type="ECO:0000256" key="1">
    <source>
        <dbReference type="SAM" id="MobiDB-lite"/>
    </source>
</evidence>
<feature type="region of interest" description="Disordered" evidence="1">
    <location>
        <begin position="87"/>
        <end position="109"/>
    </location>
</feature>
<feature type="transmembrane region" description="Helical" evidence="2">
    <location>
        <begin position="63"/>
        <end position="83"/>
    </location>
</feature>
<dbReference type="Proteomes" id="UP001144396">
    <property type="component" value="Unassembled WGS sequence"/>
</dbReference>
<feature type="compositionally biased region" description="Basic residues" evidence="1">
    <location>
        <begin position="87"/>
        <end position="97"/>
    </location>
</feature>
<sequence length="109" mass="12306">MELATLAGTVSTVLFATANLPMVVKAVRSRDLASYSLPALWMGNIGNLFHTFYVVTLPFGPVWVLHGFYLVTMLAMLAMYLRYRVGSRHDRRQRHDRRGAPGPSRRELA</sequence>
<comment type="caution">
    <text evidence="3">The sequence shown here is derived from an EMBL/GenBank/DDBJ whole genome shotgun (WGS) entry which is preliminary data.</text>
</comment>
<proteinExistence type="predicted"/>
<keyword evidence="2" id="KW-0812">Transmembrane</keyword>
<keyword evidence="4" id="KW-1185">Reference proteome</keyword>
<evidence type="ECO:0000256" key="2">
    <source>
        <dbReference type="SAM" id="Phobius"/>
    </source>
</evidence>
<dbReference type="Gene3D" id="1.20.1280.290">
    <property type="match status" value="1"/>
</dbReference>
<organism evidence="3 4">
    <name type="scientific">Agromyces rhizosphaerae</name>
    <dbReference type="NCBI Taxonomy" id="88374"/>
    <lineage>
        <taxon>Bacteria</taxon>
        <taxon>Bacillati</taxon>
        <taxon>Actinomycetota</taxon>
        <taxon>Actinomycetes</taxon>
        <taxon>Micrococcales</taxon>
        <taxon>Microbacteriaceae</taxon>
        <taxon>Agromyces</taxon>
    </lineage>
</organism>
<gene>
    <name evidence="3" type="ORF">ARHIZOSPH14_17620</name>
</gene>
<protein>
    <recommendedName>
        <fullName evidence="5">PQ-loop repeat-containing protein</fullName>
    </recommendedName>
</protein>
<dbReference type="AlphaFoldDB" id="A0A9W6CWB4"/>
<evidence type="ECO:0008006" key="5">
    <source>
        <dbReference type="Google" id="ProtNLM"/>
    </source>
</evidence>
<reference evidence="3" key="1">
    <citation type="submission" date="2022-12" db="EMBL/GenBank/DDBJ databases">
        <title>Reference genome sequencing for broad-spectrum identification of bacterial and archaeal isolates by mass spectrometry.</title>
        <authorList>
            <person name="Sekiguchi Y."/>
            <person name="Tourlousse D.M."/>
        </authorList>
    </citation>
    <scope>NUCLEOTIDE SEQUENCE</scope>
    <source>
        <strain evidence="3">14</strain>
    </source>
</reference>
<evidence type="ECO:0000313" key="4">
    <source>
        <dbReference type="Proteomes" id="UP001144396"/>
    </source>
</evidence>
<dbReference type="RefSeq" id="WP_281884121.1">
    <property type="nucleotide sequence ID" value="NZ_BSDP01000001.1"/>
</dbReference>
<dbReference type="EMBL" id="BSDP01000001">
    <property type="protein sequence ID" value="GLI27520.1"/>
    <property type="molecule type" value="Genomic_DNA"/>
</dbReference>
<accession>A0A9W6CWB4</accession>